<organism evidence="1 2">
    <name type="scientific">Armillaria solidipes</name>
    <dbReference type="NCBI Taxonomy" id="1076256"/>
    <lineage>
        <taxon>Eukaryota</taxon>
        <taxon>Fungi</taxon>
        <taxon>Dikarya</taxon>
        <taxon>Basidiomycota</taxon>
        <taxon>Agaricomycotina</taxon>
        <taxon>Agaricomycetes</taxon>
        <taxon>Agaricomycetidae</taxon>
        <taxon>Agaricales</taxon>
        <taxon>Marasmiineae</taxon>
        <taxon>Physalacriaceae</taxon>
        <taxon>Armillaria</taxon>
    </lineage>
</organism>
<gene>
    <name evidence="1" type="ORF">ARMSODRAFT_975890</name>
</gene>
<keyword evidence="2" id="KW-1185">Reference proteome</keyword>
<dbReference type="Proteomes" id="UP000218334">
    <property type="component" value="Unassembled WGS sequence"/>
</dbReference>
<sequence>MSNARSDLKLRKQQTTEHGPWVVLQEGKENRGELPRFWTVLSVLASNRSFRSQNSTLINLDRFPQAWFHIFVRLPLPFILMTTEFTNRERYLVRDIAIMNSKVVKESLLPRADIESSPDQSQKGMEHIHGLGSVDLVRTMMMGTCLVIPPQNDGGLSKERAGHNVPETTEFGNNSYGVEKIREWVEEKLPRGNDSVGVA</sequence>
<evidence type="ECO:0000313" key="1">
    <source>
        <dbReference type="EMBL" id="PBK68483.1"/>
    </source>
</evidence>
<protein>
    <submittedName>
        <fullName evidence="1">Uncharacterized protein</fullName>
    </submittedName>
</protein>
<evidence type="ECO:0000313" key="2">
    <source>
        <dbReference type="Proteomes" id="UP000218334"/>
    </source>
</evidence>
<dbReference type="EMBL" id="KZ293432">
    <property type="protein sequence ID" value="PBK68483.1"/>
    <property type="molecule type" value="Genomic_DNA"/>
</dbReference>
<name>A0A2H3BX66_9AGAR</name>
<proteinExistence type="predicted"/>
<accession>A0A2H3BX66</accession>
<reference evidence="2" key="1">
    <citation type="journal article" date="2017" name="Nat. Ecol. Evol.">
        <title>Genome expansion and lineage-specific genetic innovations in the forest pathogenic fungi Armillaria.</title>
        <authorList>
            <person name="Sipos G."/>
            <person name="Prasanna A.N."/>
            <person name="Walter M.C."/>
            <person name="O'Connor E."/>
            <person name="Balint B."/>
            <person name="Krizsan K."/>
            <person name="Kiss B."/>
            <person name="Hess J."/>
            <person name="Varga T."/>
            <person name="Slot J."/>
            <person name="Riley R."/>
            <person name="Boka B."/>
            <person name="Rigling D."/>
            <person name="Barry K."/>
            <person name="Lee J."/>
            <person name="Mihaltcheva S."/>
            <person name="LaButti K."/>
            <person name="Lipzen A."/>
            <person name="Waldron R."/>
            <person name="Moloney N.M."/>
            <person name="Sperisen C."/>
            <person name="Kredics L."/>
            <person name="Vagvoelgyi C."/>
            <person name="Patrignani A."/>
            <person name="Fitzpatrick D."/>
            <person name="Nagy I."/>
            <person name="Doyle S."/>
            <person name="Anderson J.B."/>
            <person name="Grigoriev I.V."/>
            <person name="Gueldener U."/>
            <person name="Muensterkoetter M."/>
            <person name="Nagy L.G."/>
        </authorList>
    </citation>
    <scope>NUCLEOTIDE SEQUENCE [LARGE SCALE GENOMIC DNA]</scope>
    <source>
        <strain evidence="2">28-4</strain>
    </source>
</reference>
<dbReference type="AlphaFoldDB" id="A0A2H3BX66"/>